<gene>
    <name evidence="1" type="ORF">SRLFYP117_00685</name>
</gene>
<reference evidence="1" key="1">
    <citation type="submission" date="2019-11" db="EMBL/GenBank/DDBJ databases">
        <authorList>
            <person name="Feng L."/>
        </authorList>
    </citation>
    <scope>NUCLEOTIDE SEQUENCE</scope>
    <source>
        <strain evidence="1">SrubneriLFYP117</strain>
    </source>
</reference>
<evidence type="ECO:0000313" key="1">
    <source>
        <dbReference type="EMBL" id="VYT96652.1"/>
    </source>
</evidence>
<sequence>MLVLQAEGLVGVIRYLGFLFQTTQAGVSAEPQEVAVLIGHLPSDADLVAVEVVGLLSAFAVFADVV</sequence>
<proteinExistence type="predicted"/>
<dbReference type="AlphaFoldDB" id="A0A6N3B984"/>
<protein>
    <submittedName>
        <fullName evidence="1">Uncharacterized protein</fullName>
    </submittedName>
</protein>
<dbReference type="EMBL" id="CACRUL010000012">
    <property type="protein sequence ID" value="VYT96652.1"/>
    <property type="molecule type" value="Genomic_DNA"/>
</dbReference>
<name>A0A6N3B984_STROR</name>
<accession>A0A6N3B984</accession>
<organism evidence="1">
    <name type="scientific">Streptococcus oralis</name>
    <dbReference type="NCBI Taxonomy" id="1303"/>
    <lineage>
        <taxon>Bacteria</taxon>
        <taxon>Bacillati</taxon>
        <taxon>Bacillota</taxon>
        <taxon>Bacilli</taxon>
        <taxon>Lactobacillales</taxon>
        <taxon>Streptococcaceae</taxon>
        <taxon>Streptococcus</taxon>
    </lineage>
</organism>